<reference evidence="1 2" key="1">
    <citation type="submission" date="2019-05" db="EMBL/GenBank/DDBJ databases">
        <title>Another draft genome of Portunus trituberculatus and its Hox gene families provides insights of decapod evolution.</title>
        <authorList>
            <person name="Jeong J.-H."/>
            <person name="Song I."/>
            <person name="Kim S."/>
            <person name="Choi T."/>
            <person name="Kim D."/>
            <person name="Ryu S."/>
            <person name="Kim W."/>
        </authorList>
    </citation>
    <scope>NUCLEOTIDE SEQUENCE [LARGE SCALE GENOMIC DNA]</scope>
    <source>
        <tissue evidence="1">Muscle</tissue>
    </source>
</reference>
<dbReference type="AlphaFoldDB" id="A0A5B7F4X2"/>
<comment type="caution">
    <text evidence="1">The sequence shown here is derived from an EMBL/GenBank/DDBJ whole genome shotgun (WGS) entry which is preliminary data.</text>
</comment>
<accession>A0A5B7F4X2</accession>
<dbReference type="Proteomes" id="UP000324222">
    <property type="component" value="Unassembled WGS sequence"/>
</dbReference>
<protein>
    <submittedName>
        <fullName evidence="1">Uncharacterized protein</fullName>
    </submittedName>
</protein>
<evidence type="ECO:0000313" key="1">
    <source>
        <dbReference type="EMBL" id="MPC39644.1"/>
    </source>
</evidence>
<proteinExistence type="predicted"/>
<name>A0A5B7F4X2_PORTR</name>
<keyword evidence="2" id="KW-1185">Reference proteome</keyword>
<gene>
    <name evidence="1" type="ORF">E2C01_033189</name>
</gene>
<dbReference type="EMBL" id="VSRR010004430">
    <property type="protein sequence ID" value="MPC39644.1"/>
    <property type="molecule type" value="Genomic_DNA"/>
</dbReference>
<sequence length="125" mass="14017">MGTLLWMLIDHPHLITQKKEVLVYTSSGEEHPIMRHTQLMACILSGGTCETKEFLRQFLCKVNLYRHDTHMTSKPQVKHSTWQNMGTALSWWGGGGLHAPVTWQARLEGALAPALSFRGGVGYPC</sequence>
<organism evidence="1 2">
    <name type="scientific">Portunus trituberculatus</name>
    <name type="common">Swimming crab</name>
    <name type="synonym">Neptunus trituberculatus</name>
    <dbReference type="NCBI Taxonomy" id="210409"/>
    <lineage>
        <taxon>Eukaryota</taxon>
        <taxon>Metazoa</taxon>
        <taxon>Ecdysozoa</taxon>
        <taxon>Arthropoda</taxon>
        <taxon>Crustacea</taxon>
        <taxon>Multicrustacea</taxon>
        <taxon>Malacostraca</taxon>
        <taxon>Eumalacostraca</taxon>
        <taxon>Eucarida</taxon>
        <taxon>Decapoda</taxon>
        <taxon>Pleocyemata</taxon>
        <taxon>Brachyura</taxon>
        <taxon>Eubrachyura</taxon>
        <taxon>Portunoidea</taxon>
        <taxon>Portunidae</taxon>
        <taxon>Portuninae</taxon>
        <taxon>Portunus</taxon>
    </lineage>
</organism>
<evidence type="ECO:0000313" key="2">
    <source>
        <dbReference type="Proteomes" id="UP000324222"/>
    </source>
</evidence>